<comment type="caution">
    <text evidence="10">The sequence shown here is derived from an EMBL/GenBank/DDBJ whole genome shotgun (WGS) entry which is preliminary data.</text>
</comment>
<dbReference type="PANTHER" id="PTHR10695:SF46">
    <property type="entry name" value="BIFUNCTIONAL COENZYME A SYNTHASE-RELATED"/>
    <property type="match status" value="1"/>
</dbReference>
<proteinExistence type="inferred from homology"/>
<evidence type="ECO:0000256" key="6">
    <source>
        <dbReference type="ARBA" id="ARBA00022840"/>
    </source>
</evidence>
<evidence type="ECO:0000256" key="9">
    <source>
        <dbReference type="NCBIfam" id="TIGR00152"/>
    </source>
</evidence>
<comment type="catalytic activity">
    <reaction evidence="8">
        <text>3'-dephospho-CoA + ATP = ADP + CoA + H(+)</text>
        <dbReference type="Rhea" id="RHEA:18245"/>
        <dbReference type="ChEBI" id="CHEBI:15378"/>
        <dbReference type="ChEBI" id="CHEBI:30616"/>
        <dbReference type="ChEBI" id="CHEBI:57287"/>
        <dbReference type="ChEBI" id="CHEBI:57328"/>
        <dbReference type="ChEBI" id="CHEBI:456216"/>
        <dbReference type="EC" id="2.7.1.24"/>
    </reaction>
</comment>
<gene>
    <name evidence="8" type="primary">coaE</name>
    <name evidence="10" type="ORF">HF992_00035</name>
</gene>
<dbReference type="CDD" id="cd02022">
    <property type="entry name" value="DPCK"/>
    <property type="match status" value="1"/>
</dbReference>
<evidence type="ECO:0000256" key="5">
    <source>
        <dbReference type="ARBA" id="ARBA00022777"/>
    </source>
</evidence>
<comment type="function">
    <text evidence="8">Catalyzes the phosphorylation of the 3'-hydroxyl group of dephosphocoenzyme A to form coenzyme A.</text>
</comment>
<dbReference type="Gene3D" id="3.40.50.300">
    <property type="entry name" value="P-loop containing nucleotide triphosphate hydrolases"/>
    <property type="match status" value="1"/>
</dbReference>
<dbReference type="AlphaFoldDB" id="A0A7X6S004"/>
<organism evidence="10 11">
    <name type="scientific">Streptococcus ovuberis</name>
    <dbReference type="NCBI Taxonomy" id="1936207"/>
    <lineage>
        <taxon>Bacteria</taxon>
        <taxon>Bacillati</taxon>
        <taxon>Bacillota</taxon>
        <taxon>Bacilli</taxon>
        <taxon>Lactobacillales</taxon>
        <taxon>Streptococcaceae</taxon>
        <taxon>Streptococcus</taxon>
    </lineage>
</organism>
<dbReference type="InterPro" id="IPR001977">
    <property type="entry name" value="Depp_CoAkinase"/>
</dbReference>
<evidence type="ECO:0000313" key="11">
    <source>
        <dbReference type="Proteomes" id="UP000522720"/>
    </source>
</evidence>
<keyword evidence="2 8" id="KW-0963">Cytoplasm</keyword>
<dbReference type="GO" id="GO:0004140">
    <property type="term" value="F:dephospho-CoA kinase activity"/>
    <property type="evidence" value="ECO:0007669"/>
    <property type="project" value="UniProtKB-UniRule"/>
</dbReference>
<dbReference type="EC" id="2.7.1.24" evidence="8 9"/>
<dbReference type="RefSeq" id="WP_168548029.1">
    <property type="nucleotide sequence ID" value="NZ_JAAXPR010000001.1"/>
</dbReference>
<keyword evidence="11" id="KW-1185">Reference proteome</keyword>
<evidence type="ECO:0000256" key="4">
    <source>
        <dbReference type="ARBA" id="ARBA00022741"/>
    </source>
</evidence>
<keyword evidence="3 8" id="KW-0808">Transferase</keyword>
<comment type="pathway">
    <text evidence="8">Cofactor biosynthesis; coenzyme A biosynthesis; CoA from (R)-pantothenate: step 5/5.</text>
</comment>
<evidence type="ECO:0000256" key="3">
    <source>
        <dbReference type="ARBA" id="ARBA00022679"/>
    </source>
</evidence>
<evidence type="ECO:0000256" key="2">
    <source>
        <dbReference type="ARBA" id="ARBA00022490"/>
    </source>
</evidence>
<dbReference type="GO" id="GO:0005737">
    <property type="term" value="C:cytoplasm"/>
    <property type="evidence" value="ECO:0007669"/>
    <property type="project" value="UniProtKB-SubCell"/>
</dbReference>
<dbReference type="EMBL" id="JAAXPR010000001">
    <property type="protein sequence ID" value="NKZ19262.1"/>
    <property type="molecule type" value="Genomic_DNA"/>
</dbReference>
<evidence type="ECO:0000313" key="10">
    <source>
        <dbReference type="EMBL" id="NKZ19262.1"/>
    </source>
</evidence>
<name>A0A7X6S004_9STRE</name>
<keyword evidence="4 8" id="KW-0547">Nucleotide-binding</keyword>
<dbReference type="HAMAP" id="MF_00376">
    <property type="entry name" value="Dephospho_CoA_kinase"/>
    <property type="match status" value="1"/>
</dbReference>
<dbReference type="SUPFAM" id="SSF52540">
    <property type="entry name" value="P-loop containing nucleoside triphosphate hydrolases"/>
    <property type="match status" value="1"/>
</dbReference>
<reference evidence="10 11" key="1">
    <citation type="submission" date="2020-04" db="EMBL/GenBank/DDBJ databases">
        <title>MicrobeNet Type strains.</title>
        <authorList>
            <person name="Nicholson A.C."/>
        </authorList>
    </citation>
    <scope>NUCLEOTIDE SEQUENCE [LARGE SCALE GENOMIC DNA]</scope>
    <source>
        <strain evidence="10 11">CCUG 69612</strain>
    </source>
</reference>
<protein>
    <recommendedName>
        <fullName evidence="8 9">Dephospho-CoA kinase</fullName>
        <ecNumber evidence="8 9">2.7.1.24</ecNumber>
    </recommendedName>
    <alternativeName>
        <fullName evidence="8">Dephosphocoenzyme A kinase</fullName>
    </alternativeName>
</protein>
<feature type="binding site" evidence="8">
    <location>
        <begin position="12"/>
        <end position="17"/>
    </location>
    <ligand>
        <name>ATP</name>
        <dbReference type="ChEBI" id="CHEBI:30616"/>
    </ligand>
</feature>
<keyword evidence="5 8" id="KW-0418">Kinase</keyword>
<evidence type="ECO:0000256" key="7">
    <source>
        <dbReference type="ARBA" id="ARBA00022993"/>
    </source>
</evidence>
<dbReference type="NCBIfam" id="TIGR00152">
    <property type="entry name" value="dephospho-CoA kinase"/>
    <property type="match status" value="1"/>
</dbReference>
<evidence type="ECO:0000256" key="8">
    <source>
        <dbReference type="HAMAP-Rule" id="MF_00376"/>
    </source>
</evidence>
<evidence type="ECO:0000256" key="1">
    <source>
        <dbReference type="ARBA" id="ARBA00009018"/>
    </source>
</evidence>
<keyword evidence="7 8" id="KW-0173">Coenzyme A biosynthesis</keyword>
<dbReference type="FunFam" id="3.40.50.300:FF:000991">
    <property type="entry name" value="Dephospho-CoA kinase"/>
    <property type="match status" value="1"/>
</dbReference>
<comment type="subcellular location">
    <subcellularLocation>
        <location evidence="8">Cytoplasm</location>
    </subcellularLocation>
</comment>
<dbReference type="InterPro" id="IPR027417">
    <property type="entry name" value="P-loop_NTPase"/>
</dbReference>
<accession>A0A7X6S004</accession>
<dbReference type="GO" id="GO:0015937">
    <property type="term" value="P:coenzyme A biosynthetic process"/>
    <property type="evidence" value="ECO:0007669"/>
    <property type="project" value="UniProtKB-UniRule"/>
</dbReference>
<dbReference type="Pfam" id="PF01121">
    <property type="entry name" value="CoaE"/>
    <property type="match status" value="1"/>
</dbReference>
<dbReference type="UniPathway" id="UPA00241">
    <property type="reaction ID" value="UER00356"/>
</dbReference>
<comment type="similarity">
    <text evidence="1 8">Belongs to the CoaE family.</text>
</comment>
<keyword evidence="6 8" id="KW-0067">ATP-binding</keyword>
<sequence length="200" mass="22066">MARVIGLTGGIASGKSTVSAYLRRQGVAVVDADQLVHNLQAKGGKLYQALVDHFGSGILRLDGELDRPKLAELIFSSPEQLATSSELQDEMIRQALAEEKVRLAALHDVVVLDIPLLFEKGYASWCDEVWLVAVDEQTQLQRLMARNGYTLAQAQTRLQSQMSLAEKQTRADRVIDNTGDLSVTYAQIDQFLQALAKGRR</sequence>
<dbReference type="PANTHER" id="PTHR10695">
    <property type="entry name" value="DEPHOSPHO-COA KINASE-RELATED"/>
    <property type="match status" value="1"/>
</dbReference>
<dbReference type="Proteomes" id="UP000522720">
    <property type="component" value="Unassembled WGS sequence"/>
</dbReference>
<dbReference type="GO" id="GO:0005524">
    <property type="term" value="F:ATP binding"/>
    <property type="evidence" value="ECO:0007669"/>
    <property type="project" value="UniProtKB-UniRule"/>
</dbReference>
<dbReference type="PROSITE" id="PS51219">
    <property type="entry name" value="DPCK"/>
    <property type="match status" value="1"/>
</dbReference>